<evidence type="ECO:0000313" key="3">
    <source>
        <dbReference type="EMBL" id="TDH05540.1"/>
    </source>
</evidence>
<name>A0A484CNM9_PERFV</name>
<reference evidence="3 4" key="1">
    <citation type="submission" date="2019-01" db="EMBL/GenBank/DDBJ databases">
        <title>A chromosome-scale genome assembly of the yellow perch, Perca flavescens.</title>
        <authorList>
            <person name="Feron R."/>
            <person name="Morvezen R."/>
            <person name="Bestin A."/>
            <person name="Haffray P."/>
            <person name="Klopp C."/>
            <person name="Zahm M."/>
            <person name="Cabau C."/>
            <person name="Roques C."/>
            <person name="Donnadieu C."/>
            <person name="Bouchez O."/>
            <person name="Christie M."/>
            <person name="Larson W."/>
            <person name="Guiguen Y."/>
        </authorList>
    </citation>
    <scope>NUCLEOTIDE SEQUENCE [LARGE SCALE GENOMIC DNA]</scope>
    <source>
        <strain evidence="3">YP-PL-M2</strain>
        <tissue evidence="3">Blood</tissue>
    </source>
</reference>
<evidence type="ECO:0000256" key="2">
    <source>
        <dbReference type="SAM" id="Phobius"/>
    </source>
</evidence>
<keyword evidence="2" id="KW-0472">Membrane</keyword>
<keyword evidence="2" id="KW-0812">Transmembrane</keyword>
<dbReference type="EMBL" id="SCKG01000012">
    <property type="protein sequence ID" value="TDH05540.1"/>
    <property type="molecule type" value="Genomic_DNA"/>
</dbReference>
<protein>
    <submittedName>
        <fullName evidence="3">Uncharacterized protein</fullName>
    </submittedName>
</protein>
<keyword evidence="2" id="KW-1133">Transmembrane helix</keyword>
<organism evidence="3 4">
    <name type="scientific">Perca flavescens</name>
    <name type="common">American yellow perch</name>
    <name type="synonym">Morone flavescens</name>
    <dbReference type="NCBI Taxonomy" id="8167"/>
    <lineage>
        <taxon>Eukaryota</taxon>
        <taxon>Metazoa</taxon>
        <taxon>Chordata</taxon>
        <taxon>Craniata</taxon>
        <taxon>Vertebrata</taxon>
        <taxon>Euteleostomi</taxon>
        <taxon>Actinopterygii</taxon>
        <taxon>Neopterygii</taxon>
        <taxon>Teleostei</taxon>
        <taxon>Neoteleostei</taxon>
        <taxon>Acanthomorphata</taxon>
        <taxon>Eupercaria</taxon>
        <taxon>Perciformes</taxon>
        <taxon>Percoidei</taxon>
        <taxon>Percidae</taxon>
        <taxon>Percinae</taxon>
        <taxon>Perca</taxon>
    </lineage>
</organism>
<feature type="transmembrane region" description="Helical" evidence="2">
    <location>
        <begin position="61"/>
        <end position="83"/>
    </location>
</feature>
<feature type="region of interest" description="Disordered" evidence="1">
    <location>
        <begin position="134"/>
        <end position="168"/>
    </location>
</feature>
<keyword evidence="4" id="KW-1185">Reference proteome</keyword>
<proteinExistence type="predicted"/>
<dbReference type="Proteomes" id="UP000295070">
    <property type="component" value="Chromosome 12"/>
</dbReference>
<dbReference type="STRING" id="8167.A0A484CNM9"/>
<evidence type="ECO:0000256" key="1">
    <source>
        <dbReference type="SAM" id="MobiDB-lite"/>
    </source>
</evidence>
<dbReference type="AlphaFoldDB" id="A0A484CNM9"/>
<comment type="caution">
    <text evidence="3">The sequence shown here is derived from an EMBL/GenBank/DDBJ whole genome shotgun (WGS) entry which is preliminary data.</text>
</comment>
<evidence type="ECO:0000313" key="4">
    <source>
        <dbReference type="Proteomes" id="UP000295070"/>
    </source>
</evidence>
<accession>A0A484CNM9</accession>
<gene>
    <name evidence="3" type="ORF">EPR50_G00123290</name>
</gene>
<sequence length="189" mass="21092">MNQQPVVSLNASGGALLLNLTQLVFEHRQLLQLSRRKEEEEAYFVDYIPPARDAIHLPRSVVYVLVGVALVLVATYAIVGHLIKDLLHDLADWILGPKPVEDDSEEGRAEIEEERRVNVYSTMEKDRLKIEKEKDGPLPGFYRGDEGHGRPSTPPPLRSAITSSYPGEKRMSAHSVSFACPMTPYATSL</sequence>